<gene>
    <name evidence="2" type="ORF">ABIC75_001512</name>
</gene>
<sequence length="125" mass="13568">MNYKKGLLVGVSTLLLASCSSQPVQTNKQAMSCAEHMQFAQKANDFASRNFTKAYANDVKGAEAQLFLIQEKGPGSFSVNYNAAEQDYADNFHAANAAGCDTSGYPLSPIDEFKQRLDQLKAAHP</sequence>
<keyword evidence="3" id="KW-1185">Reference proteome</keyword>
<evidence type="ECO:0000313" key="2">
    <source>
        <dbReference type="EMBL" id="MET3651790.1"/>
    </source>
</evidence>
<evidence type="ECO:0000313" key="3">
    <source>
        <dbReference type="Proteomes" id="UP001549184"/>
    </source>
</evidence>
<evidence type="ECO:0000256" key="1">
    <source>
        <dbReference type="SAM" id="SignalP"/>
    </source>
</evidence>
<evidence type="ECO:0008006" key="4">
    <source>
        <dbReference type="Google" id="ProtNLM"/>
    </source>
</evidence>
<dbReference type="PROSITE" id="PS51257">
    <property type="entry name" value="PROKAR_LIPOPROTEIN"/>
    <property type="match status" value="1"/>
</dbReference>
<comment type="caution">
    <text evidence="2">The sequence shown here is derived from an EMBL/GenBank/DDBJ whole genome shotgun (WGS) entry which is preliminary data.</text>
</comment>
<protein>
    <recommendedName>
        <fullName evidence="4">Lipoprotein</fullName>
    </recommendedName>
</protein>
<dbReference type="RefSeq" id="WP_354013224.1">
    <property type="nucleotide sequence ID" value="NZ_JBEPMU010000002.1"/>
</dbReference>
<reference evidence="2 3" key="1">
    <citation type="submission" date="2024-06" db="EMBL/GenBank/DDBJ databases">
        <title>Sorghum-associated microbial communities from plants grown in Nebraska, USA.</title>
        <authorList>
            <person name="Schachtman D."/>
        </authorList>
    </citation>
    <scope>NUCLEOTIDE SEQUENCE [LARGE SCALE GENOMIC DNA]</scope>
    <source>
        <strain evidence="2 3">1073</strain>
    </source>
</reference>
<feature type="chain" id="PRO_5045217333" description="Lipoprotein" evidence="1">
    <location>
        <begin position="24"/>
        <end position="125"/>
    </location>
</feature>
<organism evidence="2 3">
    <name type="scientific">Dyella japonica</name>
    <dbReference type="NCBI Taxonomy" id="231455"/>
    <lineage>
        <taxon>Bacteria</taxon>
        <taxon>Pseudomonadati</taxon>
        <taxon>Pseudomonadota</taxon>
        <taxon>Gammaproteobacteria</taxon>
        <taxon>Lysobacterales</taxon>
        <taxon>Rhodanobacteraceae</taxon>
        <taxon>Dyella</taxon>
    </lineage>
</organism>
<keyword evidence="1" id="KW-0732">Signal</keyword>
<dbReference type="Proteomes" id="UP001549184">
    <property type="component" value="Unassembled WGS sequence"/>
</dbReference>
<proteinExistence type="predicted"/>
<name>A0ABV2JU13_9GAMM</name>
<accession>A0ABV2JU13</accession>
<dbReference type="EMBL" id="JBEPMU010000002">
    <property type="protein sequence ID" value="MET3651790.1"/>
    <property type="molecule type" value="Genomic_DNA"/>
</dbReference>
<feature type="signal peptide" evidence="1">
    <location>
        <begin position="1"/>
        <end position="23"/>
    </location>
</feature>